<keyword evidence="10" id="KW-0812">Transmembrane</keyword>
<dbReference type="PROSITE" id="PS00518">
    <property type="entry name" value="ZF_RING_1"/>
    <property type="match status" value="1"/>
</dbReference>
<dbReference type="InterPro" id="IPR039396">
    <property type="entry name" value="Deltex_C"/>
</dbReference>
<keyword evidence="13" id="KW-1185">Reference proteome</keyword>
<dbReference type="Pfam" id="PF13923">
    <property type="entry name" value="zf-C3HC4_2"/>
    <property type="match status" value="1"/>
</dbReference>
<evidence type="ECO:0000256" key="4">
    <source>
        <dbReference type="ARBA" id="ARBA00022679"/>
    </source>
</evidence>
<evidence type="ECO:0000313" key="12">
    <source>
        <dbReference type="EMBL" id="KAJ8316672.1"/>
    </source>
</evidence>
<comment type="catalytic activity">
    <reaction evidence="1 9">
        <text>S-ubiquitinyl-[E2 ubiquitin-conjugating enzyme]-L-cysteine + [acceptor protein]-L-lysine = [E2 ubiquitin-conjugating enzyme]-L-cysteine + N(6)-ubiquitinyl-[acceptor protein]-L-lysine.</text>
        <dbReference type="EC" id="2.3.2.27"/>
    </reaction>
</comment>
<organism evidence="12 13">
    <name type="scientific">Tegillarca granosa</name>
    <name type="common">Malaysian cockle</name>
    <name type="synonym">Anadara granosa</name>
    <dbReference type="NCBI Taxonomy" id="220873"/>
    <lineage>
        <taxon>Eukaryota</taxon>
        <taxon>Metazoa</taxon>
        <taxon>Spiralia</taxon>
        <taxon>Lophotrochozoa</taxon>
        <taxon>Mollusca</taxon>
        <taxon>Bivalvia</taxon>
        <taxon>Autobranchia</taxon>
        <taxon>Pteriomorphia</taxon>
        <taxon>Arcoida</taxon>
        <taxon>Arcoidea</taxon>
        <taxon>Arcidae</taxon>
        <taxon>Tegillarca</taxon>
    </lineage>
</organism>
<dbReference type="InterPro" id="IPR017907">
    <property type="entry name" value="Znf_RING_CS"/>
</dbReference>
<evidence type="ECO:0000256" key="5">
    <source>
        <dbReference type="ARBA" id="ARBA00022723"/>
    </source>
</evidence>
<name>A0ABQ9FH70_TEGGR</name>
<keyword evidence="7 9" id="KW-0862">Zinc</keyword>
<dbReference type="InterPro" id="IPR039399">
    <property type="entry name" value="Deltex_C_sf"/>
</dbReference>
<keyword evidence="5 9" id="KW-0479">Metal-binding</keyword>
<dbReference type="PROSITE" id="PS50089">
    <property type="entry name" value="ZF_RING_2"/>
    <property type="match status" value="1"/>
</dbReference>
<evidence type="ECO:0000313" key="13">
    <source>
        <dbReference type="Proteomes" id="UP001217089"/>
    </source>
</evidence>
<dbReference type="EMBL" id="JARBDR010000281">
    <property type="protein sequence ID" value="KAJ8316672.1"/>
    <property type="molecule type" value="Genomic_DNA"/>
</dbReference>
<dbReference type="InterPro" id="IPR013083">
    <property type="entry name" value="Znf_RING/FYVE/PHD"/>
</dbReference>
<evidence type="ECO:0000256" key="7">
    <source>
        <dbReference type="ARBA" id="ARBA00022833"/>
    </source>
</evidence>
<dbReference type="InterPro" id="IPR039398">
    <property type="entry name" value="Deltex_fam"/>
</dbReference>
<dbReference type="EC" id="2.3.2.27" evidence="9"/>
<accession>A0ABQ9FH70</accession>
<dbReference type="Pfam" id="PF18102">
    <property type="entry name" value="DTC"/>
    <property type="match status" value="1"/>
</dbReference>
<keyword evidence="4 9" id="KW-0808">Transferase</keyword>
<protein>
    <recommendedName>
        <fullName evidence="9">E3 ubiquitin-protein ligase</fullName>
        <ecNumber evidence="9">2.3.2.27</ecNumber>
    </recommendedName>
</protein>
<dbReference type="CDD" id="cd09633">
    <property type="entry name" value="Deltex_C"/>
    <property type="match status" value="1"/>
</dbReference>
<evidence type="ECO:0000256" key="1">
    <source>
        <dbReference type="ARBA" id="ARBA00000900"/>
    </source>
</evidence>
<dbReference type="InterPro" id="IPR001841">
    <property type="entry name" value="Znf_RING"/>
</dbReference>
<comment type="pathway">
    <text evidence="2 9">Protein modification; protein ubiquitination.</text>
</comment>
<dbReference type="PANTHER" id="PTHR12622">
    <property type="entry name" value="DELTEX-RELATED"/>
    <property type="match status" value="1"/>
</dbReference>
<dbReference type="Proteomes" id="UP001217089">
    <property type="component" value="Unassembled WGS sequence"/>
</dbReference>
<evidence type="ECO:0000256" key="2">
    <source>
        <dbReference type="ARBA" id="ARBA00004906"/>
    </source>
</evidence>
<evidence type="ECO:0000256" key="9">
    <source>
        <dbReference type="RuleBase" id="RU367105"/>
    </source>
</evidence>
<evidence type="ECO:0000256" key="3">
    <source>
        <dbReference type="ARBA" id="ARBA00009413"/>
    </source>
</evidence>
<evidence type="ECO:0000256" key="6">
    <source>
        <dbReference type="ARBA" id="ARBA00022771"/>
    </source>
</evidence>
<comment type="subcellular location">
    <subcellularLocation>
        <location evidence="9">Cytoplasm</location>
    </subcellularLocation>
</comment>
<comment type="caution">
    <text evidence="12">The sequence shown here is derived from an EMBL/GenBank/DDBJ whole genome shotgun (WGS) entry which is preliminary data.</text>
</comment>
<reference evidence="12 13" key="1">
    <citation type="submission" date="2022-12" db="EMBL/GenBank/DDBJ databases">
        <title>Chromosome-level genome of Tegillarca granosa.</title>
        <authorList>
            <person name="Kim J."/>
        </authorList>
    </citation>
    <scope>NUCLEOTIDE SEQUENCE [LARGE SCALE GENOMIC DNA]</scope>
    <source>
        <strain evidence="12">Teg-2019</strain>
        <tissue evidence="12">Adductor muscle</tissue>
    </source>
</reference>
<keyword evidence="10" id="KW-0472">Membrane</keyword>
<evidence type="ECO:0000256" key="10">
    <source>
        <dbReference type="SAM" id="Phobius"/>
    </source>
</evidence>
<proteinExistence type="inferred from homology"/>
<keyword evidence="9" id="KW-0963">Cytoplasm</keyword>
<feature type="transmembrane region" description="Helical" evidence="10">
    <location>
        <begin position="287"/>
        <end position="306"/>
    </location>
</feature>
<evidence type="ECO:0000259" key="11">
    <source>
        <dbReference type="PROSITE" id="PS50089"/>
    </source>
</evidence>
<feature type="domain" description="RING-type" evidence="11">
    <location>
        <begin position="103"/>
        <end position="140"/>
    </location>
</feature>
<keyword evidence="6 8" id="KW-0863">Zinc-finger</keyword>
<gene>
    <name evidence="12" type="ORF">KUTeg_005776</name>
</gene>
<sequence length="371" mass="41975">MASQQTNVPPEATTQAGTTGPYQNIIVAFCRALVDAIWGIINKEPKKCDLEIWIVTTNEAVLDTFEKMLDIGDGSKLTNTKPDLGSSKLENQKTDDKTLDEDCCICMDKITDPKWLPCKHVFCTDCIDQQFKFKPACPQCGAVHGIVTGDQPPGTISRKKLYFSLPGYPEYQTIAITYTFSSGYQSEEHPYPGQPYTGISRTGYLPDNEKGRLVAKLLQVAFDRRLVFTIGRSRTTGQIGVITWNDIHHKTRTHGGQQSFGYPDDTYLDRVLDELAAKGFKLFRSLIIDYLCLNSFYSLLVLLAILQTHFKKKIYLHINIEFDFDVSLFCFFLIFDNILFVKNLLKPDIEDLVPDLVLPLPIQVTSNFLKK</sequence>
<dbReference type="Gene3D" id="3.30.390.130">
    <property type="match status" value="1"/>
</dbReference>
<keyword evidence="10" id="KW-1133">Transmembrane helix</keyword>
<dbReference type="Gene3D" id="3.30.40.10">
    <property type="entry name" value="Zinc/RING finger domain, C3HC4 (zinc finger)"/>
    <property type="match status" value="1"/>
</dbReference>
<evidence type="ECO:0000256" key="8">
    <source>
        <dbReference type="PROSITE-ProRule" id="PRU00175"/>
    </source>
</evidence>
<comment type="similarity">
    <text evidence="3 9">Belongs to the Deltex family.</text>
</comment>
<dbReference type="SUPFAM" id="SSF57850">
    <property type="entry name" value="RING/U-box"/>
    <property type="match status" value="1"/>
</dbReference>
<dbReference type="SMART" id="SM00184">
    <property type="entry name" value="RING"/>
    <property type="match status" value="1"/>
</dbReference>